<accession>A0A7S9VN17</accession>
<proteinExistence type="predicted"/>
<feature type="compositionally biased region" description="Pro residues" evidence="1">
    <location>
        <begin position="240"/>
        <end position="251"/>
    </location>
</feature>
<dbReference type="Pfam" id="PF06307">
    <property type="entry name" value="Herpes_IR6"/>
    <property type="match status" value="1"/>
</dbReference>
<keyword evidence="3" id="KW-1185">Reference proteome</keyword>
<dbReference type="EMBL" id="MT012704">
    <property type="protein sequence ID" value="QPI70179.1"/>
    <property type="molecule type" value="Genomic_DNA"/>
</dbReference>
<name>A0A7S9VN17_9ALPH</name>
<organism evidence="2 3">
    <name type="scientific">Equid herpesvirus 6</name>
    <dbReference type="NCBI Taxonomy" id="173566"/>
    <lineage>
        <taxon>Viruses</taxon>
        <taxon>Duplodnaviria</taxon>
        <taxon>Heunggongvirae</taxon>
        <taxon>Peploviricota</taxon>
        <taxon>Herviviricetes</taxon>
        <taxon>Herpesvirales</taxon>
        <taxon>Orthoherpesviridae</taxon>
        <taxon>Alphaherpesvirinae</taxon>
        <taxon>Varicellovirus</taxon>
    </lineage>
</organism>
<dbReference type="RefSeq" id="YP_010801467.1">
    <property type="nucleotide sequence ID" value="NC_076964.1"/>
</dbReference>
<sequence>MSSNMFLAASAAAEVFGGALAQRQEAAEAQEPASTPTPPPEAGAGRVRRRRPCRPRCMFPSAVHPFVYQPGRRYFRRCREEMNEGFFARVPGEYFPVRPKHLPYRLNDDIRVEGEMLSFSFLPPVDIERRFYRQLSDGTFVRLPFLYPEEYYEDEERPSAERYFLRADAESLRGLDPSTLSDEVFAEVPPAVGEVISNWGGPRPLPIPEERYVLKSGCEYELDLTEDAFELVQTRFLRLSPPPPPPPPPTASPAAGHINPGPFG</sequence>
<dbReference type="InterPro" id="IPR010447">
    <property type="entry name" value="Herpes_IR6"/>
</dbReference>
<reference evidence="2" key="1">
    <citation type="journal article" date="2020" name="Emerg. Infect. Dis.">
        <title>Identification of a Novel alpha-herpesvirus Associated with Ulcerative Stomatitis in Donkeys.</title>
        <authorList>
            <person name="Martella V."/>
            <person name="Lanave G."/>
            <person name="Camero M."/>
            <person name="Larocca V."/>
            <person name="Lorusso E."/>
            <person name="Catella C."/>
            <person name="Capozza P."/>
            <person name="Tempesta M."/>
            <person name="Buonavoglia C."/>
        </authorList>
    </citation>
    <scope>NUCLEOTIDE SEQUENCE</scope>
    <source>
        <strain evidence="2">AsHV/Bari/2011/740</strain>
    </source>
</reference>
<evidence type="ECO:0000313" key="2">
    <source>
        <dbReference type="EMBL" id="QPI70179.1"/>
    </source>
</evidence>
<dbReference type="KEGG" id="vg:80540176"/>
<dbReference type="Proteomes" id="UP001143705">
    <property type="component" value="Segment"/>
</dbReference>
<evidence type="ECO:0000256" key="1">
    <source>
        <dbReference type="SAM" id="MobiDB-lite"/>
    </source>
</evidence>
<feature type="compositionally biased region" description="Low complexity" evidence="1">
    <location>
        <begin position="21"/>
        <end position="34"/>
    </location>
</feature>
<evidence type="ECO:0000313" key="3">
    <source>
        <dbReference type="Proteomes" id="UP001143705"/>
    </source>
</evidence>
<dbReference type="GeneID" id="80540176"/>
<protein>
    <submittedName>
        <fullName evidence="2">Virion protein V67</fullName>
    </submittedName>
</protein>
<feature type="region of interest" description="Disordered" evidence="1">
    <location>
        <begin position="238"/>
        <end position="264"/>
    </location>
</feature>
<feature type="region of interest" description="Disordered" evidence="1">
    <location>
        <begin position="21"/>
        <end position="49"/>
    </location>
</feature>